<organism evidence="1 2">
    <name type="scientific">Helicobacter jaachi</name>
    <dbReference type="NCBI Taxonomy" id="1677920"/>
    <lineage>
        <taxon>Bacteria</taxon>
        <taxon>Pseudomonadati</taxon>
        <taxon>Campylobacterota</taxon>
        <taxon>Epsilonproteobacteria</taxon>
        <taxon>Campylobacterales</taxon>
        <taxon>Helicobacteraceae</taxon>
        <taxon>Helicobacter</taxon>
    </lineage>
</organism>
<accession>A0A4U8TDD0</accession>
<comment type="caution">
    <text evidence="1">The sequence shown here is derived from an EMBL/GenBank/DDBJ whole genome shotgun (WGS) entry which is preliminary data.</text>
</comment>
<protein>
    <submittedName>
        <fullName evidence="1">Uncharacterized protein</fullName>
    </submittedName>
</protein>
<name>A0A4U8TDD0_9HELI</name>
<dbReference type="OrthoDB" id="9839330at2"/>
<dbReference type="EMBL" id="JRPR02000001">
    <property type="protein sequence ID" value="TLD97674.1"/>
    <property type="molecule type" value="Genomic_DNA"/>
</dbReference>
<proteinExistence type="predicted"/>
<reference evidence="1 2" key="1">
    <citation type="journal article" date="2014" name="Genome Announc.">
        <title>Draft genome sequences of eight enterohepatic helicobacter species isolated from both laboratory and wild rodents.</title>
        <authorList>
            <person name="Sheh A."/>
            <person name="Shen Z."/>
            <person name="Fox J.G."/>
        </authorList>
    </citation>
    <scope>NUCLEOTIDE SEQUENCE [LARGE SCALE GENOMIC DNA]</scope>
    <source>
        <strain evidence="1 2">MIT 09-6949</strain>
    </source>
</reference>
<evidence type="ECO:0000313" key="2">
    <source>
        <dbReference type="Proteomes" id="UP000029733"/>
    </source>
</evidence>
<dbReference type="RefSeq" id="WP_034354778.1">
    <property type="nucleotide sequence ID" value="NZ_JRPR02000001.1"/>
</dbReference>
<dbReference type="Proteomes" id="UP000029733">
    <property type="component" value="Unassembled WGS sequence"/>
</dbReference>
<keyword evidence="2" id="KW-1185">Reference proteome</keyword>
<dbReference type="STRING" id="1677920.LS71_05470"/>
<gene>
    <name evidence="1" type="ORF">LS71_002735</name>
</gene>
<sequence length="101" mass="11495">MPYVIATLSLLLLSSLYANMLLYAQKSRIELQNQIAQSAIELQNAQIKDMALQSETYHCDLDSINEYIRSKFNHIADERTLPTCEAKLKELEKALGVYDEG</sequence>
<evidence type="ECO:0000313" key="1">
    <source>
        <dbReference type="EMBL" id="TLD97674.1"/>
    </source>
</evidence>
<dbReference type="AlphaFoldDB" id="A0A4U8TDD0"/>